<keyword evidence="1 3" id="KW-0853">WD repeat</keyword>
<feature type="repeat" description="WD" evidence="3">
    <location>
        <begin position="419"/>
        <end position="440"/>
    </location>
</feature>
<feature type="repeat" description="WD" evidence="3">
    <location>
        <begin position="104"/>
        <end position="145"/>
    </location>
</feature>
<dbReference type="SMART" id="SM00320">
    <property type="entry name" value="WD40"/>
    <property type="match status" value="11"/>
</dbReference>
<dbReference type="CDD" id="cd00200">
    <property type="entry name" value="WD40"/>
    <property type="match status" value="1"/>
</dbReference>
<evidence type="ECO:0000313" key="6">
    <source>
        <dbReference type="Proteomes" id="UP000239814"/>
    </source>
</evidence>
<name>A0A2S0KCI5_9ACTN</name>
<evidence type="ECO:0000313" key="5">
    <source>
        <dbReference type="EMBL" id="AVL99397.1"/>
    </source>
</evidence>
<dbReference type="RefSeq" id="WP_105941132.1">
    <property type="nucleotide sequence ID" value="NZ_CP027433.1"/>
</dbReference>
<evidence type="ECO:0000256" key="1">
    <source>
        <dbReference type="ARBA" id="ARBA00022574"/>
    </source>
</evidence>
<reference evidence="5 6" key="1">
    <citation type="submission" date="2018-03" db="EMBL/GenBank/DDBJ databases">
        <title>Characteristics and genome of n-alkane degrading marine bacteria Gordonia iterans isolated from crude oil contaminated in Tae-an, South Korea.</title>
        <authorList>
            <person name="Lee S.-S."/>
            <person name="Kim H."/>
        </authorList>
    </citation>
    <scope>NUCLEOTIDE SEQUENCE [LARGE SCALE GENOMIC DNA]</scope>
    <source>
        <strain evidence="5 6">Co17</strain>
    </source>
</reference>
<dbReference type="Proteomes" id="UP000239814">
    <property type="component" value="Chromosome"/>
</dbReference>
<dbReference type="Gene3D" id="2.130.10.10">
    <property type="entry name" value="YVTN repeat-like/Quinoprotein amine dehydrogenase"/>
    <property type="match status" value="4"/>
</dbReference>
<sequence>MHRSRLVATGTLPLASEIESGSGAVYTVDVSADGARIAATGSDGAARIWTTVRPDEDPVVLRGHRGFLTAVVWSPDATKLATTSDDGTARIWTEPGSGRQPLELRGHRGRVVYAAWEPSGGRLATAGMDGSVRIWNAVTGEQEAELDGHTGDVRTVAWSPDGGLIASGSADRTARLWDGRTLAPRGVIIGYHDTVHGLDFSPDSRILATASDDTTVQMWDVSDPAAPRPLGMPITAHTGPVWAVGFSPDGRRLVSASVDGTARVWSIARPEIPVQLGATLSGAASSLFSATFAPDGERVVTSGADGRIRIWTLPGTVLGGHVGRVIAPAIAGDRMLTGGSGDALLSWDLSDPSQPRPLDAGYTVGNSRIDQLSLSADGTLSAVATGRSTVEVRAVGRDGRLGAPRVLALDTLDQHRAVFAPHGSLLLTGARDDSFQLWRVAPDGAATRSGPPLTHGSAGTWATSAAWSPDGTRLVTGGVDGNVNLWDVSDPARPRRLAESTGGPAAAINALAWSGDVVVAGGDGGVLGFWRVDDDRPAFLTERRQQRGGTVRTLDFINDGKQLIAAGDGQTAVVWSPRTRRPRRNGVNRSGRRAPAAGTEAPAATVRQS</sequence>
<dbReference type="PROSITE" id="PS50082">
    <property type="entry name" value="WD_REPEATS_2"/>
    <property type="match status" value="9"/>
</dbReference>
<keyword evidence="6" id="KW-1185">Reference proteome</keyword>
<dbReference type="SUPFAM" id="SSF50978">
    <property type="entry name" value="WD40 repeat-like"/>
    <property type="match status" value="2"/>
</dbReference>
<dbReference type="InterPro" id="IPR015943">
    <property type="entry name" value="WD40/YVTN_repeat-like_dom_sf"/>
</dbReference>
<feature type="repeat" description="WD" evidence="3">
    <location>
        <begin position="463"/>
        <end position="496"/>
    </location>
</feature>
<dbReference type="PROSITE" id="PS50294">
    <property type="entry name" value="WD_REPEATS_REGION"/>
    <property type="match status" value="7"/>
</dbReference>
<dbReference type="InterPro" id="IPR036322">
    <property type="entry name" value="WD40_repeat_dom_sf"/>
</dbReference>
<feature type="compositionally biased region" description="Basic residues" evidence="4">
    <location>
        <begin position="578"/>
        <end position="592"/>
    </location>
</feature>
<proteinExistence type="predicted"/>
<feature type="region of interest" description="Disordered" evidence="4">
    <location>
        <begin position="577"/>
        <end position="609"/>
    </location>
</feature>
<keyword evidence="2" id="KW-0677">Repeat</keyword>
<evidence type="ECO:0000256" key="2">
    <source>
        <dbReference type="ARBA" id="ARBA00022737"/>
    </source>
</evidence>
<accession>A0A2S0KCI5</accession>
<dbReference type="PROSITE" id="PS00678">
    <property type="entry name" value="WD_REPEATS_1"/>
    <property type="match status" value="2"/>
</dbReference>
<evidence type="ECO:0000256" key="3">
    <source>
        <dbReference type="PROSITE-ProRule" id="PRU00221"/>
    </source>
</evidence>
<feature type="repeat" description="WD" evidence="3">
    <location>
        <begin position="188"/>
        <end position="222"/>
    </location>
</feature>
<dbReference type="OrthoDB" id="134501at2"/>
<dbReference type="InterPro" id="IPR001680">
    <property type="entry name" value="WD40_rpt"/>
</dbReference>
<feature type="repeat" description="WD" evidence="3">
    <location>
        <begin position="280"/>
        <end position="313"/>
    </location>
</feature>
<protein>
    <submittedName>
        <fullName evidence="5">Uncharacterized protein</fullName>
    </submittedName>
</protein>
<dbReference type="AlphaFoldDB" id="A0A2S0KCI5"/>
<dbReference type="PANTHER" id="PTHR19848">
    <property type="entry name" value="WD40 REPEAT PROTEIN"/>
    <property type="match status" value="1"/>
</dbReference>
<feature type="compositionally biased region" description="Low complexity" evidence="4">
    <location>
        <begin position="593"/>
        <end position="609"/>
    </location>
</feature>
<dbReference type="InterPro" id="IPR019775">
    <property type="entry name" value="WD40_repeat_CS"/>
</dbReference>
<dbReference type="EMBL" id="CP027433">
    <property type="protein sequence ID" value="AVL99397.1"/>
    <property type="molecule type" value="Genomic_DNA"/>
</dbReference>
<feature type="repeat" description="WD" evidence="3">
    <location>
        <begin position="234"/>
        <end position="267"/>
    </location>
</feature>
<dbReference type="KEGG" id="git:C6V83_02975"/>
<evidence type="ECO:0000256" key="4">
    <source>
        <dbReference type="SAM" id="MobiDB-lite"/>
    </source>
</evidence>
<feature type="repeat" description="WD" evidence="3">
    <location>
        <begin position="146"/>
        <end position="178"/>
    </location>
</feature>
<dbReference type="Pfam" id="PF00400">
    <property type="entry name" value="WD40"/>
    <property type="match status" value="8"/>
</dbReference>
<dbReference type="InterPro" id="IPR020472">
    <property type="entry name" value="WD40_PAC1"/>
</dbReference>
<dbReference type="PRINTS" id="PR00320">
    <property type="entry name" value="GPROTEINBRPT"/>
</dbReference>
<gene>
    <name evidence="5" type="ORF">C6V83_02975</name>
</gene>
<feature type="repeat" description="WD" evidence="3">
    <location>
        <begin position="18"/>
        <end position="49"/>
    </location>
</feature>
<dbReference type="PANTHER" id="PTHR19848:SF8">
    <property type="entry name" value="F-BOX AND WD REPEAT DOMAIN CONTAINING 7"/>
    <property type="match status" value="1"/>
</dbReference>
<organism evidence="5 6">
    <name type="scientific">Gordonia iterans</name>
    <dbReference type="NCBI Taxonomy" id="1004901"/>
    <lineage>
        <taxon>Bacteria</taxon>
        <taxon>Bacillati</taxon>
        <taxon>Actinomycetota</taxon>
        <taxon>Actinomycetes</taxon>
        <taxon>Mycobacteriales</taxon>
        <taxon>Gordoniaceae</taxon>
        <taxon>Gordonia</taxon>
    </lineage>
</organism>
<feature type="repeat" description="WD" evidence="3">
    <location>
        <begin position="61"/>
        <end position="92"/>
    </location>
</feature>